<dbReference type="KEGG" id="bps:BPSS0880"/>
<dbReference type="eggNOG" id="COG0782">
    <property type="taxonomic scope" value="Bacteria"/>
</dbReference>
<dbReference type="GO" id="GO:0006354">
    <property type="term" value="P:DNA-templated transcription elongation"/>
    <property type="evidence" value="ECO:0007669"/>
    <property type="project" value="TreeGrafter"/>
</dbReference>
<dbReference type="EMBL" id="BX571966">
    <property type="protein sequence ID" value="CAH38342.1"/>
    <property type="molecule type" value="Genomic_DNA"/>
</dbReference>
<name>Q63LY2_BURPS</name>
<dbReference type="AlphaFoldDB" id="Q63LY2"/>
<evidence type="ECO:0000313" key="3">
    <source>
        <dbReference type="Proteomes" id="UP000000605"/>
    </source>
</evidence>
<dbReference type="PIRSF" id="PIRSF006092">
    <property type="entry name" value="GreA_GreB"/>
    <property type="match status" value="1"/>
</dbReference>
<proteinExistence type="predicted"/>
<dbReference type="Proteomes" id="UP000000605">
    <property type="component" value="Chromosome 2"/>
</dbReference>
<organism evidence="2 3">
    <name type="scientific">Burkholderia pseudomallei (strain K96243)</name>
    <dbReference type="NCBI Taxonomy" id="272560"/>
    <lineage>
        <taxon>Bacteria</taxon>
        <taxon>Pseudomonadati</taxon>
        <taxon>Pseudomonadota</taxon>
        <taxon>Betaproteobacteria</taxon>
        <taxon>Burkholderiales</taxon>
        <taxon>Burkholderiaceae</taxon>
        <taxon>Burkholderia</taxon>
        <taxon>pseudomallei group</taxon>
    </lineage>
</organism>
<dbReference type="STRING" id="272560.BPSS0880"/>
<dbReference type="Gene3D" id="3.10.50.30">
    <property type="entry name" value="Transcription elongation factor, GreA/GreB, C-terminal domain"/>
    <property type="match status" value="1"/>
</dbReference>
<reference evidence="2 3" key="1">
    <citation type="journal article" date="2004" name="Proc. Natl. Acad. Sci. U.S.A.">
        <title>Genomic plasticity of the causative agent of melioidosis, Burkholderia pseudomallei.</title>
        <authorList>
            <person name="Holden M.T.G."/>
            <person name="Titball R.W."/>
            <person name="Peacock S.J."/>
            <person name="Cerdeno-Tarraga A.M."/>
            <person name="Atkins T."/>
            <person name="Crossman L.C."/>
            <person name="Pitt T."/>
            <person name="Churcher C."/>
            <person name="Mungall K."/>
            <person name="Bentley S.D."/>
            <person name="Sebaihia M."/>
            <person name="Thomson N.R."/>
            <person name="Bason N."/>
            <person name="Beacham I.R."/>
            <person name="Brooks K."/>
            <person name="Brown K.A."/>
            <person name="Brown N.F."/>
            <person name="Challis G.L."/>
            <person name="Cherevach I."/>
            <person name="Chillingworth T."/>
            <person name="Cronin A."/>
            <person name="Crosset B."/>
            <person name="Davis P."/>
            <person name="DeShazer D."/>
            <person name="Feltwell T."/>
            <person name="Fraser A."/>
            <person name="Hance Z."/>
            <person name="Hauser H."/>
            <person name="Holroyd S."/>
            <person name="Jagels K."/>
            <person name="Keith K.E."/>
            <person name="Maddison M."/>
            <person name="Moule S."/>
            <person name="Price C."/>
            <person name="Quail M.A."/>
            <person name="Rabbinowitsch E."/>
            <person name="Rutherford K."/>
            <person name="Sanders M."/>
            <person name="Simmonds M."/>
            <person name="Songsivilai S."/>
            <person name="Stevens K."/>
            <person name="Tumapa S."/>
            <person name="Vesaratchavest M."/>
            <person name="Whitehead S."/>
            <person name="Yeats C."/>
            <person name="Barrell B.G."/>
            <person name="Oyston P.C.F."/>
            <person name="Parkhill J."/>
        </authorList>
    </citation>
    <scope>NUCLEOTIDE SEQUENCE [LARGE SCALE GENOMIC DNA]</scope>
    <source>
        <strain evidence="2 3">K96243</strain>
    </source>
</reference>
<feature type="domain" description="Transcription elongation factor GreA/GreB C-terminal" evidence="1">
    <location>
        <begin position="50"/>
        <end position="125"/>
    </location>
</feature>
<accession>Q63LY2</accession>
<dbReference type="Pfam" id="PF01272">
    <property type="entry name" value="GreA_GreB"/>
    <property type="match status" value="1"/>
</dbReference>
<keyword evidence="3" id="KW-1185">Reference proteome</keyword>
<dbReference type="InterPro" id="IPR036953">
    <property type="entry name" value="GreA/GreB_C_sf"/>
</dbReference>
<dbReference type="GO" id="GO:0003746">
    <property type="term" value="F:translation elongation factor activity"/>
    <property type="evidence" value="ECO:0007669"/>
    <property type="project" value="UniProtKB-KW"/>
</dbReference>
<keyword evidence="2" id="KW-0648">Protein biosynthesis</keyword>
<dbReference type="PANTHER" id="PTHR30437">
    <property type="entry name" value="TRANSCRIPTION ELONGATION FACTOR GREA"/>
    <property type="match status" value="1"/>
</dbReference>
<keyword evidence="2" id="KW-0251">Elongation factor</keyword>
<dbReference type="InterPro" id="IPR001437">
    <property type="entry name" value="Tscrpt_elong_fac_GreA/B_C"/>
</dbReference>
<dbReference type="GO" id="GO:0070063">
    <property type="term" value="F:RNA polymerase binding"/>
    <property type="evidence" value="ECO:0007669"/>
    <property type="project" value="InterPro"/>
</dbReference>
<gene>
    <name evidence="2" type="ordered locus">BPSS0880</name>
</gene>
<protein>
    <submittedName>
        <fullName evidence="2">Transcription elongation factor</fullName>
    </submittedName>
</protein>
<dbReference type="InterPro" id="IPR023459">
    <property type="entry name" value="Tscrpt_elong_fac_GreA/B_fam"/>
</dbReference>
<dbReference type="PATRIC" id="fig|272560.6.peg.4977"/>
<evidence type="ECO:0000313" key="2">
    <source>
        <dbReference type="EMBL" id="CAH38342.1"/>
    </source>
</evidence>
<dbReference type="SUPFAM" id="SSF54534">
    <property type="entry name" value="FKBP-like"/>
    <property type="match status" value="1"/>
</dbReference>
<dbReference type="GO" id="GO:0032784">
    <property type="term" value="P:regulation of DNA-templated transcription elongation"/>
    <property type="evidence" value="ECO:0007669"/>
    <property type="project" value="InterPro"/>
</dbReference>
<evidence type="ECO:0000259" key="1">
    <source>
        <dbReference type="Pfam" id="PF01272"/>
    </source>
</evidence>
<sequence length="136" mass="15289">METVMRNRIYQLTELDVARLEKHAERNPRYQEMLDTLLERADIVEPNKIQANVVTMNSQIKLLDETAGQDRAWTIVYPDAANFEQGRLNVFSPVGMALLGSRCGERVKVTLPGGADATLKIVEIVYQPEASGDYAH</sequence>
<dbReference type="PANTHER" id="PTHR30437:SF5">
    <property type="entry name" value="REGULATOR OF NUCLEOSIDE DIPHOSPHATE KINASE"/>
    <property type="match status" value="1"/>
</dbReference>
<dbReference type="GO" id="GO:0003677">
    <property type="term" value="F:DNA binding"/>
    <property type="evidence" value="ECO:0007669"/>
    <property type="project" value="InterPro"/>
</dbReference>